<reference evidence="10" key="1">
    <citation type="submission" date="2023-07" db="EMBL/GenBank/DDBJ databases">
        <title>Draft genome sequence of Agarivorans aestuarii strain ZMCS4, a CAZymes producing bacteria isolated from the marine brown algae Clodostephus spongiosus.</title>
        <authorList>
            <person name="Lorente B."/>
            <person name="Cabral C."/>
            <person name="Frias J."/>
            <person name="Faria J."/>
            <person name="Toubarro D."/>
        </authorList>
    </citation>
    <scope>NUCLEOTIDE SEQUENCE [LARGE SCALE GENOMIC DNA]</scope>
    <source>
        <strain evidence="10">ZMCS4</strain>
    </source>
</reference>
<keyword evidence="6" id="KW-0997">Cell inner membrane</keyword>
<comment type="caution">
    <text evidence="9">The sequence shown here is derived from an EMBL/GenBank/DDBJ whole genome shotgun (WGS) entry which is preliminary data.</text>
</comment>
<feature type="transmembrane region" description="Helical" evidence="7">
    <location>
        <begin position="14"/>
        <end position="34"/>
    </location>
</feature>
<evidence type="ECO:0000256" key="2">
    <source>
        <dbReference type="ARBA" id="ARBA00022553"/>
    </source>
</evidence>
<proteinExistence type="inferred from homology"/>
<evidence type="ECO:0000256" key="5">
    <source>
        <dbReference type="ARBA" id="ARBA00022982"/>
    </source>
</evidence>
<sequence>MTLPCVEKHINSSIYQSLSLAVAVGLSSALLLGLNTITSPVIAQRVNEDKLAAIERVMPSSQYQNALLATEHPFVVNDQQYTVYNALDQQGQASGYVVQVSAKGYAGPINLIVGVDASLTILGVRVLSHSETPGLGDKIEIAKNPWVLSFNQKSLSNTSSKAWAVKKDGGEFDQFTGATITPRAVVNAVHQALSDLAVKQGVKA</sequence>
<dbReference type="InterPro" id="IPR010209">
    <property type="entry name" value="Ion_transpt_RnfG/RsxG"/>
</dbReference>
<name>A0ABU7G1Y5_9ALTE</name>
<dbReference type="EC" id="7.-.-.-" evidence="6"/>
<keyword evidence="1 6" id="KW-0813">Transport</keyword>
<evidence type="ECO:0000313" key="10">
    <source>
        <dbReference type="Proteomes" id="UP001310248"/>
    </source>
</evidence>
<comment type="function">
    <text evidence="6">Part of a membrane-bound complex that couples electron transfer with translocation of ions across the membrane.</text>
</comment>
<feature type="domain" description="FMN-binding" evidence="8">
    <location>
        <begin position="104"/>
        <end position="196"/>
    </location>
</feature>
<gene>
    <name evidence="9" type="primary">rsxG</name>
    <name evidence="6" type="synonym">rnfG</name>
    <name evidence="9" type="ORF">SNR37_002676</name>
</gene>
<evidence type="ECO:0000256" key="1">
    <source>
        <dbReference type="ARBA" id="ARBA00022448"/>
    </source>
</evidence>
<comment type="subcellular location">
    <subcellularLocation>
        <location evidence="6">Cell inner membrane</location>
        <topology evidence="6">Single-pass membrane protein</topology>
    </subcellularLocation>
</comment>
<comment type="similarity">
    <text evidence="6">Belongs to the RnfG family.</text>
</comment>
<evidence type="ECO:0000256" key="6">
    <source>
        <dbReference type="HAMAP-Rule" id="MF_00479"/>
    </source>
</evidence>
<dbReference type="PIRSF" id="PIRSF006091">
    <property type="entry name" value="E_trnsport_RnfG"/>
    <property type="match status" value="1"/>
</dbReference>
<dbReference type="NCBIfam" id="TIGR01947">
    <property type="entry name" value="rnfG"/>
    <property type="match status" value="1"/>
</dbReference>
<comment type="cofactor">
    <cofactor evidence="6">
        <name>FMN</name>
        <dbReference type="ChEBI" id="CHEBI:58210"/>
    </cofactor>
</comment>
<keyword evidence="4 6" id="KW-0288">FMN</keyword>
<keyword evidence="2 6" id="KW-0597">Phosphoprotein</keyword>
<dbReference type="Proteomes" id="UP001310248">
    <property type="component" value="Unassembled WGS sequence"/>
</dbReference>
<keyword evidence="5 6" id="KW-0249">Electron transport</keyword>
<dbReference type="EMBL" id="JAYDYW010000004">
    <property type="protein sequence ID" value="MEE1673262.1"/>
    <property type="molecule type" value="Genomic_DNA"/>
</dbReference>
<keyword evidence="6 7" id="KW-0472">Membrane</keyword>
<dbReference type="NCBIfam" id="NF002519">
    <property type="entry name" value="PRK01908.1"/>
    <property type="match status" value="1"/>
</dbReference>
<evidence type="ECO:0000256" key="4">
    <source>
        <dbReference type="ARBA" id="ARBA00022643"/>
    </source>
</evidence>
<keyword evidence="10" id="KW-1185">Reference proteome</keyword>
<organism evidence="9 10">
    <name type="scientific">Agarivorans aestuarii</name>
    <dbReference type="NCBI Taxonomy" id="1563703"/>
    <lineage>
        <taxon>Bacteria</taxon>
        <taxon>Pseudomonadati</taxon>
        <taxon>Pseudomonadota</taxon>
        <taxon>Gammaproteobacteria</taxon>
        <taxon>Alteromonadales</taxon>
        <taxon>Alteromonadaceae</taxon>
        <taxon>Agarivorans</taxon>
    </lineage>
</organism>
<keyword evidence="3 6" id="KW-0285">Flavoprotein</keyword>
<dbReference type="HAMAP" id="MF_00479">
    <property type="entry name" value="RsxG_RnfG"/>
    <property type="match status" value="1"/>
</dbReference>
<feature type="modified residue" description="FMN phosphoryl threonine" evidence="6">
    <location>
        <position position="179"/>
    </location>
</feature>
<keyword evidence="6" id="KW-1278">Translocase</keyword>
<dbReference type="Pfam" id="PF04205">
    <property type="entry name" value="FMN_bind"/>
    <property type="match status" value="1"/>
</dbReference>
<comment type="subunit">
    <text evidence="6">The complex is composed of six subunits: RnfA, RnfB, RnfC, RnfD, RnfE and RnfG.</text>
</comment>
<accession>A0ABU7G1Y5</accession>
<protein>
    <recommendedName>
        <fullName evidence="6">Ion-translocating oxidoreductase complex subunit G</fullName>
        <ecNumber evidence="6">7.-.-.-</ecNumber>
    </recommendedName>
    <alternativeName>
        <fullName evidence="6">Rnf electron transport complex subunit G</fullName>
    </alternativeName>
</protein>
<dbReference type="SMART" id="SM00900">
    <property type="entry name" value="FMN_bind"/>
    <property type="match status" value="1"/>
</dbReference>
<dbReference type="InterPro" id="IPR007329">
    <property type="entry name" value="FMN-bd"/>
</dbReference>
<evidence type="ECO:0000256" key="3">
    <source>
        <dbReference type="ARBA" id="ARBA00022630"/>
    </source>
</evidence>
<evidence type="ECO:0000256" key="7">
    <source>
        <dbReference type="SAM" id="Phobius"/>
    </source>
</evidence>
<keyword evidence="6 7" id="KW-1133">Transmembrane helix</keyword>
<evidence type="ECO:0000259" key="8">
    <source>
        <dbReference type="SMART" id="SM00900"/>
    </source>
</evidence>
<keyword evidence="6 7" id="KW-0812">Transmembrane</keyword>
<evidence type="ECO:0000313" key="9">
    <source>
        <dbReference type="EMBL" id="MEE1673262.1"/>
    </source>
</evidence>
<keyword evidence="6" id="KW-1003">Cell membrane</keyword>
<dbReference type="PANTHER" id="PTHR36118:SF1">
    <property type="entry name" value="ION-TRANSLOCATING OXIDOREDUCTASE COMPLEX SUBUNIT G"/>
    <property type="match status" value="1"/>
</dbReference>
<dbReference type="PANTHER" id="PTHR36118">
    <property type="entry name" value="ION-TRANSLOCATING OXIDOREDUCTASE COMPLEX SUBUNIT G"/>
    <property type="match status" value="1"/>
</dbReference>
<dbReference type="RefSeq" id="WP_329774603.1">
    <property type="nucleotide sequence ID" value="NZ_JAYDYW010000004.1"/>
</dbReference>